<dbReference type="RefSeq" id="WP_184924808.1">
    <property type="nucleotide sequence ID" value="NZ_JACHJR010000001.1"/>
</dbReference>
<dbReference type="SUPFAM" id="SSF48452">
    <property type="entry name" value="TPR-like"/>
    <property type="match status" value="1"/>
</dbReference>
<proteinExistence type="predicted"/>
<reference evidence="1 2" key="1">
    <citation type="submission" date="2020-08" db="EMBL/GenBank/DDBJ databases">
        <title>Sequencing the genomes of 1000 actinobacteria strains.</title>
        <authorList>
            <person name="Klenk H.-P."/>
        </authorList>
    </citation>
    <scope>NUCLEOTIDE SEQUENCE [LARGE SCALE GENOMIC DNA]</scope>
    <source>
        <strain evidence="1 2">DSM 44786</strain>
    </source>
</reference>
<sequence>MTDSTAPPGLSGRLLADPEMITACRARDFARIFQLARSKGGFHSSRIARMCEMTPSRVGEVMSGRRQITNMTVIERIADGLRIPGHLLGLAGREWERPRAAAPKLAAPTTPMIVEPWAPPGPLPGSGLDEILSIAAGTRVTPTVLRSLQASIEDYWRRDDEHGGEALRPAVIGQLRYVMGVLRETTDPNYRRSLHGIAAELARLTGWTYFDARQHRTAQSYFTESLRLAREIDDNPFVANVLACLSLQATYQDRVNDAIALARAAQDSALLDGGTPRLLAMLSTREAFAHASAQDKQAAHQAINEAHRYFGMISQSDDDPAWVQYFDQTKLTVDTGIALGQLGDVVAAEPLITEALRIEPTTNLRGRAFHTFWLARTQLQLREVELSCATAGKTLDLAAAVDSPRVTAHLGEFRQLLKPYADAPLAAELASRIDELAA</sequence>
<evidence type="ECO:0000313" key="2">
    <source>
        <dbReference type="Proteomes" id="UP000573327"/>
    </source>
</evidence>
<keyword evidence="2" id="KW-1185">Reference proteome</keyword>
<protein>
    <submittedName>
        <fullName evidence="1">Tetratricopeptide (TPR) repeat protein</fullName>
    </submittedName>
</protein>
<gene>
    <name evidence="1" type="ORF">F4556_003753</name>
</gene>
<dbReference type="AlphaFoldDB" id="A0A7W7SE25"/>
<accession>A0A7W7SE25</accession>
<dbReference type="EMBL" id="JACHJR010000001">
    <property type="protein sequence ID" value="MBB4948218.1"/>
    <property type="molecule type" value="Genomic_DNA"/>
</dbReference>
<dbReference type="Proteomes" id="UP000573327">
    <property type="component" value="Unassembled WGS sequence"/>
</dbReference>
<dbReference type="InterPro" id="IPR011990">
    <property type="entry name" value="TPR-like_helical_dom_sf"/>
</dbReference>
<name>A0A7W7SE25_9ACTN</name>
<comment type="caution">
    <text evidence="1">The sequence shown here is derived from an EMBL/GenBank/DDBJ whole genome shotgun (WGS) entry which is preliminary data.</text>
</comment>
<organism evidence="1 2">
    <name type="scientific">Kitasatospora gansuensis</name>
    <dbReference type="NCBI Taxonomy" id="258050"/>
    <lineage>
        <taxon>Bacteria</taxon>
        <taxon>Bacillati</taxon>
        <taxon>Actinomycetota</taxon>
        <taxon>Actinomycetes</taxon>
        <taxon>Kitasatosporales</taxon>
        <taxon>Streptomycetaceae</taxon>
        <taxon>Kitasatospora</taxon>
    </lineage>
</organism>
<evidence type="ECO:0000313" key="1">
    <source>
        <dbReference type="EMBL" id="MBB4948218.1"/>
    </source>
</evidence>
<dbReference type="Gene3D" id="1.25.40.10">
    <property type="entry name" value="Tetratricopeptide repeat domain"/>
    <property type="match status" value="1"/>
</dbReference>